<dbReference type="SUPFAM" id="SSF52833">
    <property type="entry name" value="Thioredoxin-like"/>
    <property type="match status" value="1"/>
</dbReference>
<dbReference type="GO" id="GO:0005737">
    <property type="term" value="C:cytoplasm"/>
    <property type="evidence" value="ECO:0007669"/>
    <property type="project" value="TreeGrafter"/>
</dbReference>
<dbReference type="InterPro" id="IPR013766">
    <property type="entry name" value="Thioredoxin_domain"/>
</dbReference>
<evidence type="ECO:0000313" key="16">
    <source>
        <dbReference type="Proteomes" id="UP000483432"/>
    </source>
</evidence>
<evidence type="ECO:0000256" key="11">
    <source>
        <dbReference type="ARBA" id="ARBA00042639"/>
    </source>
</evidence>
<dbReference type="InterPro" id="IPR036249">
    <property type="entry name" value="Thioredoxin-like_sf"/>
</dbReference>
<evidence type="ECO:0000256" key="2">
    <source>
        <dbReference type="ARBA" id="ARBA00011245"/>
    </source>
</evidence>
<feature type="domain" description="Thioredoxin" evidence="14">
    <location>
        <begin position="2"/>
        <end position="154"/>
    </location>
</feature>
<dbReference type="PROSITE" id="PS51352">
    <property type="entry name" value="THIOREDOXIN_2"/>
    <property type="match status" value="1"/>
</dbReference>
<evidence type="ECO:0000256" key="1">
    <source>
        <dbReference type="ARBA" id="ARBA00003330"/>
    </source>
</evidence>
<organism evidence="15 16">
    <name type="scientific">Sulfuriferula multivorans</name>
    <dbReference type="NCBI Taxonomy" id="1559896"/>
    <lineage>
        <taxon>Bacteria</taxon>
        <taxon>Pseudomonadati</taxon>
        <taxon>Pseudomonadota</taxon>
        <taxon>Betaproteobacteria</taxon>
        <taxon>Nitrosomonadales</taxon>
        <taxon>Sulfuricellaceae</taxon>
        <taxon>Sulfuriferula</taxon>
    </lineage>
</organism>
<sequence length="154" mass="17243">MLKVGMRAPDFSNPDADMNNIELSQFQGKTLVLYFYVRDDTPGCTTEAIEFSDLENKFTKLGAEVLGVSRDDCIKHSEFRDKHGISVSLLADKELETCAAYGVLQDKEVDGIMRKSVVRSTFIIDKQGIIRHALYGVSSRGHAEEILQLVKELN</sequence>
<evidence type="ECO:0000256" key="10">
    <source>
        <dbReference type="ARBA" id="ARBA00038489"/>
    </source>
</evidence>
<keyword evidence="7" id="KW-1015">Disulfide bond</keyword>
<comment type="subunit">
    <text evidence="2">Monomer.</text>
</comment>
<comment type="similarity">
    <text evidence="10">Belongs to the peroxiredoxin family. BCP/PrxQ subfamily.</text>
</comment>
<evidence type="ECO:0000256" key="6">
    <source>
        <dbReference type="ARBA" id="ARBA00023002"/>
    </source>
</evidence>
<dbReference type="AlphaFoldDB" id="A0A7C9P4W8"/>
<dbReference type="EC" id="1.11.1.24" evidence="3"/>
<accession>A0A7C9P4W8</accession>
<dbReference type="Proteomes" id="UP000483432">
    <property type="component" value="Unassembled WGS sequence"/>
</dbReference>
<evidence type="ECO:0000256" key="4">
    <source>
        <dbReference type="ARBA" id="ARBA00022559"/>
    </source>
</evidence>
<dbReference type="GO" id="GO:0008379">
    <property type="term" value="F:thioredoxin peroxidase activity"/>
    <property type="evidence" value="ECO:0007669"/>
    <property type="project" value="TreeGrafter"/>
</dbReference>
<dbReference type="PANTHER" id="PTHR42801">
    <property type="entry name" value="THIOREDOXIN-DEPENDENT PEROXIDE REDUCTASE"/>
    <property type="match status" value="1"/>
</dbReference>
<evidence type="ECO:0000256" key="12">
    <source>
        <dbReference type="ARBA" id="ARBA00049091"/>
    </source>
</evidence>
<evidence type="ECO:0000256" key="5">
    <source>
        <dbReference type="ARBA" id="ARBA00022862"/>
    </source>
</evidence>
<dbReference type="PANTHER" id="PTHR42801:SF4">
    <property type="entry name" value="AHPC_TSA FAMILY PROTEIN"/>
    <property type="match status" value="1"/>
</dbReference>
<evidence type="ECO:0000256" key="13">
    <source>
        <dbReference type="PIRSR" id="PIRSR000239-1"/>
    </source>
</evidence>
<dbReference type="EMBL" id="JAAFGW010000112">
    <property type="protein sequence ID" value="NDP48403.1"/>
    <property type="molecule type" value="Genomic_DNA"/>
</dbReference>
<dbReference type="Pfam" id="PF00578">
    <property type="entry name" value="AhpC-TSA"/>
    <property type="match status" value="1"/>
</dbReference>
<evidence type="ECO:0000256" key="7">
    <source>
        <dbReference type="ARBA" id="ARBA00023157"/>
    </source>
</evidence>
<comment type="function">
    <text evidence="1">Thiol-specific peroxidase that catalyzes the reduction of hydrogen peroxide and organic hydroperoxides to water and alcohols, respectively. Plays a role in cell protection against oxidative stress by detoxifying peroxides and as sensor of hydrogen peroxide-mediated signaling events.</text>
</comment>
<dbReference type="GO" id="GO:0045454">
    <property type="term" value="P:cell redox homeostasis"/>
    <property type="evidence" value="ECO:0007669"/>
    <property type="project" value="TreeGrafter"/>
</dbReference>
<keyword evidence="4" id="KW-0575">Peroxidase</keyword>
<dbReference type="FunFam" id="3.40.30.10:FF:000007">
    <property type="entry name" value="Thioredoxin-dependent thiol peroxidase"/>
    <property type="match status" value="1"/>
</dbReference>
<dbReference type="InterPro" id="IPR000866">
    <property type="entry name" value="AhpC/TSA"/>
</dbReference>
<gene>
    <name evidence="15" type="ORF">GZ085_08455</name>
</gene>
<comment type="catalytic activity">
    <reaction evidence="12">
        <text>a hydroperoxide + [thioredoxin]-dithiol = an alcohol + [thioredoxin]-disulfide + H2O</text>
        <dbReference type="Rhea" id="RHEA:62620"/>
        <dbReference type="Rhea" id="RHEA-COMP:10698"/>
        <dbReference type="Rhea" id="RHEA-COMP:10700"/>
        <dbReference type="ChEBI" id="CHEBI:15377"/>
        <dbReference type="ChEBI" id="CHEBI:29950"/>
        <dbReference type="ChEBI" id="CHEBI:30879"/>
        <dbReference type="ChEBI" id="CHEBI:35924"/>
        <dbReference type="ChEBI" id="CHEBI:50058"/>
        <dbReference type="EC" id="1.11.1.24"/>
    </reaction>
</comment>
<evidence type="ECO:0000313" key="15">
    <source>
        <dbReference type="EMBL" id="NDP48403.1"/>
    </source>
</evidence>
<keyword evidence="5" id="KW-0049">Antioxidant</keyword>
<feature type="active site" description="Cysteine sulfenic acid (-SOH) intermediate; for peroxidase activity" evidence="13">
    <location>
        <position position="44"/>
    </location>
</feature>
<evidence type="ECO:0000256" key="8">
    <source>
        <dbReference type="ARBA" id="ARBA00023284"/>
    </source>
</evidence>
<reference evidence="15 16" key="1">
    <citation type="submission" date="2019-09" db="EMBL/GenBank/DDBJ databases">
        <title>H2 Metabolism Revealed by Metagenomic Analysis in Subglacial Sediment of East Antarctica.</title>
        <authorList>
            <person name="Yang Z."/>
            <person name="Zhang Y."/>
            <person name="Lv Y."/>
            <person name="Yan W."/>
            <person name="Xiao X."/>
            <person name="Sun B."/>
            <person name="Ma H."/>
        </authorList>
    </citation>
    <scope>NUCLEOTIDE SEQUENCE [LARGE SCALE GENOMIC DNA]</scope>
    <source>
        <strain evidence="15">Bin2_2</strain>
    </source>
</reference>
<keyword evidence="8" id="KW-0676">Redox-active center</keyword>
<dbReference type="Gene3D" id="3.40.30.10">
    <property type="entry name" value="Glutaredoxin"/>
    <property type="match status" value="1"/>
</dbReference>
<comment type="caution">
    <text evidence="15">The sequence shown here is derived from an EMBL/GenBank/DDBJ whole genome shotgun (WGS) entry which is preliminary data.</text>
</comment>
<dbReference type="GO" id="GO:0034599">
    <property type="term" value="P:cellular response to oxidative stress"/>
    <property type="evidence" value="ECO:0007669"/>
    <property type="project" value="TreeGrafter"/>
</dbReference>
<evidence type="ECO:0000256" key="9">
    <source>
        <dbReference type="ARBA" id="ARBA00032824"/>
    </source>
</evidence>
<evidence type="ECO:0000259" key="14">
    <source>
        <dbReference type="PROSITE" id="PS51352"/>
    </source>
</evidence>
<proteinExistence type="inferred from homology"/>
<dbReference type="InterPro" id="IPR024706">
    <property type="entry name" value="Peroxiredoxin_AhpC-typ"/>
</dbReference>
<protein>
    <recommendedName>
        <fullName evidence="3">thioredoxin-dependent peroxiredoxin</fullName>
        <ecNumber evidence="3">1.11.1.24</ecNumber>
    </recommendedName>
    <alternativeName>
        <fullName evidence="9">Thioredoxin peroxidase</fullName>
    </alternativeName>
    <alternativeName>
        <fullName evidence="11">Thioredoxin-dependent peroxiredoxin Bcp</fullName>
    </alternativeName>
</protein>
<keyword evidence="6" id="KW-0560">Oxidoreductase</keyword>
<name>A0A7C9P4W8_9PROT</name>
<dbReference type="CDD" id="cd03017">
    <property type="entry name" value="PRX_BCP"/>
    <property type="match status" value="1"/>
</dbReference>
<evidence type="ECO:0000256" key="3">
    <source>
        <dbReference type="ARBA" id="ARBA00013017"/>
    </source>
</evidence>
<dbReference type="PIRSF" id="PIRSF000239">
    <property type="entry name" value="AHPC"/>
    <property type="match status" value="1"/>
</dbReference>
<dbReference type="InterPro" id="IPR050924">
    <property type="entry name" value="Peroxiredoxin_BCP/PrxQ"/>
</dbReference>